<dbReference type="Proteomes" id="UP000024404">
    <property type="component" value="Unassembled WGS sequence"/>
</dbReference>
<dbReference type="EMBL" id="CMVM020000323">
    <property type="status" value="NOT_ANNOTATED_CDS"/>
    <property type="molecule type" value="Genomic_DNA"/>
</dbReference>
<dbReference type="GO" id="GO:0016020">
    <property type="term" value="C:membrane"/>
    <property type="evidence" value="ECO:0007669"/>
    <property type="project" value="InterPro"/>
</dbReference>
<evidence type="ECO:0000313" key="2">
    <source>
        <dbReference type="Proteomes" id="UP000024404"/>
    </source>
</evidence>
<dbReference type="SUPFAM" id="SSF48652">
    <property type="entry name" value="Tetraspanin"/>
    <property type="match status" value="1"/>
</dbReference>
<evidence type="ECO:0000313" key="1">
    <source>
        <dbReference type="EnsemblMetazoa" id="OVOC10160.1"/>
    </source>
</evidence>
<sequence>IFLALTASHASAKVFSSFWIDKFHQIHYYSSNLTSPMFNTTEIIENSKDLSLTEQNLNTSSLINNFINIDSFQQEMGCCGVEGSHEWLNLYSGTFVHHKMTKYDLWWSDSWLPKRFPSSCCSATNILCSIYLEQSSSSSL</sequence>
<protein>
    <submittedName>
        <fullName evidence="1">Uncharacterized protein</fullName>
    </submittedName>
</protein>
<accession>A0A8R1TJ50</accession>
<dbReference type="EnsemblMetazoa" id="OVOC10160.1">
    <property type="protein sequence ID" value="OVOC10160.1"/>
    <property type="gene ID" value="WBGene00246969"/>
</dbReference>
<name>A0A8R1TJ50_ONCVO</name>
<keyword evidence="2" id="KW-1185">Reference proteome</keyword>
<organism evidence="1 2">
    <name type="scientific">Onchocerca volvulus</name>
    <dbReference type="NCBI Taxonomy" id="6282"/>
    <lineage>
        <taxon>Eukaryota</taxon>
        <taxon>Metazoa</taxon>
        <taxon>Ecdysozoa</taxon>
        <taxon>Nematoda</taxon>
        <taxon>Chromadorea</taxon>
        <taxon>Rhabditida</taxon>
        <taxon>Spirurina</taxon>
        <taxon>Spiruromorpha</taxon>
        <taxon>Filarioidea</taxon>
        <taxon>Onchocercidae</taxon>
        <taxon>Onchocerca</taxon>
    </lineage>
</organism>
<dbReference type="Gene3D" id="1.10.1450.10">
    <property type="entry name" value="Tetraspanin"/>
    <property type="match status" value="1"/>
</dbReference>
<reference evidence="1" key="2">
    <citation type="submission" date="2022-06" db="UniProtKB">
        <authorList>
            <consortium name="EnsemblMetazoa"/>
        </authorList>
    </citation>
    <scope>IDENTIFICATION</scope>
</reference>
<dbReference type="OMA" id="EGSHEWL"/>
<dbReference type="InterPro" id="IPR008952">
    <property type="entry name" value="Tetraspanin_EC2_sf"/>
</dbReference>
<reference evidence="2" key="1">
    <citation type="submission" date="2013-10" db="EMBL/GenBank/DDBJ databases">
        <title>Genome sequencing of Onchocerca volvulus.</title>
        <authorList>
            <person name="Cotton J."/>
            <person name="Tsai J."/>
            <person name="Stanley E."/>
            <person name="Tracey A."/>
            <person name="Holroyd N."/>
            <person name="Lustigman S."/>
            <person name="Berriman M."/>
        </authorList>
    </citation>
    <scope>NUCLEOTIDE SEQUENCE</scope>
</reference>
<dbReference type="AlphaFoldDB" id="A0A8R1TJ50"/>
<proteinExistence type="predicted"/>